<gene>
    <name evidence="1" type="ORF">M23134_04722</name>
</gene>
<dbReference type="InterPro" id="IPR036457">
    <property type="entry name" value="PPM-type-like_dom_sf"/>
</dbReference>
<dbReference type="Proteomes" id="UP000004095">
    <property type="component" value="Unassembled WGS sequence"/>
</dbReference>
<comment type="caution">
    <text evidence="1">The sequence shown here is derived from an EMBL/GenBank/DDBJ whole genome shotgun (WGS) entry which is preliminary data.</text>
</comment>
<sequence>MAFEVVEHKLVSKTGNFFTCEDQIVATDYHAAVIDGATSKLATTYQGKTTGRFAAEILKNAIARFPVQATFDEAVDLLTYALAKHYHQNNEYDYLKAHPLERPTASVVIYSDYQREVWVIGDCRCMIDKKVYNHRRRSEEVIARMRALYLEIALQRGASLASLQHRDVGREYILPLLKGQVAFQNSHSNHPYGYSAIDGFPVVDKHLSVIPVDGDDVSIVLASDGYPVLYRTLEQSENYLYAALKKDPLCFREFQNTKGVMKGNISFDDRAYVRLNTD</sequence>
<evidence type="ECO:0000313" key="2">
    <source>
        <dbReference type="Proteomes" id="UP000004095"/>
    </source>
</evidence>
<accession>A1ZRE4</accession>
<reference evidence="1 2" key="1">
    <citation type="submission" date="2007-01" db="EMBL/GenBank/DDBJ databases">
        <authorList>
            <person name="Haygood M."/>
            <person name="Podell S."/>
            <person name="Anderson C."/>
            <person name="Hopkinson B."/>
            <person name="Roe K."/>
            <person name="Barbeau K."/>
            <person name="Gaasterland T."/>
            <person name="Ferriera S."/>
            <person name="Johnson J."/>
            <person name="Kravitz S."/>
            <person name="Beeson K."/>
            <person name="Sutton G."/>
            <person name="Rogers Y.-H."/>
            <person name="Friedman R."/>
            <person name="Frazier M."/>
            <person name="Venter J.C."/>
        </authorList>
    </citation>
    <scope>NUCLEOTIDE SEQUENCE [LARGE SCALE GENOMIC DNA]</scope>
    <source>
        <strain evidence="1 2">ATCC 23134</strain>
    </source>
</reference>
<dbReference type="OrthoDB" id="508128at2"/>
<dbReference type="SUPFAM" id="SSF81606">
    <property type="entry name" value="PP2C-like"/>
    <property type="match status" value="1"/>
</dbReference>
<organism evidence="1 2">
    <name type="scientific">Microscilla marina ATCC 23134</name>
    <dbReference type="NCBI Taxonomy" id="313606"/>
    <lineage>
        <taxon>Bacteria</taxon>
        <taxon>Pseudomonadati</taxon>
        <taxon>Bacteroidota</taxon>
        <taxon>Cytophagia</taxon>
        <taxon>Cytophagales</taxon>
        <taxon>Microscillaceae</taxon>
        <taxon>Microscilla</taxon>
    </lineage>
</organism>
<dbReference type="RefSeq" id="WP_004156387.1">
    <property type="nucleotide sequence ID" value="NZ_AAWS01000027.1"/>
</dbReference>
<name>A1ZRE4_MICM2</name>
<protein>
    <submittedName>
        <fullName evidence="1">Uncharacterized protein</fullName>
    </submittedName>
</protein>
<proteinExistence type="predicted"/>
<dbReference type="eggNOG" id="ENOG50327W0">
    <property type="taxonomic scope" value="Bacteria"/>
</dbReference>
<dbReference type="AlphaFoldDB" id="A1ZRE4"/>
<evidence type="ECO:0000313" key="1">
    <source>
        <dbReference type="EMBL" id="EAY27034.1"/>
    </source>
</evidence>
<keyword evidence="2" id="KW-1185">Reference proteome</keyword>
<dbReference type="Gene3D" id="3.60.40.10">
    <property type="entry name" value="PPM-type phosphatase domain"/>
    <property type="match status" value="1"/>
</dbReference>
<dbReference type="EMBL" id="AAWS01000027">
    <property type="protein sequence ID" value="EAY27034.1"/>
    <property type="molecule type" value="Genomic_DNA"/>
</dbReference>